<evidence type="ECO:0000256" key="3">
    <source>
        <dbReference type="ARBA" id="ARBA00022801"/>
    </source>
</evidence>
<organism evidence="7 8">
    <name type="scientific">Shimia abyssi</name>
    <dbReference type="NCBI Taxonomy" id="1662395"/>
    <lineage>
        <taxon>Bacteria</taxon>
        <taxon>Pseudomonadati</taxon>
        <taxon>Pseudomonadota</taxon>
        <taxon>Alphaproteobacteria</taxon>
        <taxon>Rhodobacterales</taxon>
        <taxon>Roseobacteraceae</taxon>
    </lineage>
</organism>
<dbReference type="GO" id="GO:0046872">
    <property type="term" value="F:metal ion binding"/>
    <property type="evidence" value="ECO:0007669"/>
    <property type="project" value="UniProtKB-KW"/>
</dbReference>
<dbReference type="InterPro" id="IPR006311">
    <property type="entry name" value="TAT_signal"/>
</dbReference>
<gene>
    <name evidence="7" type="ORF">CLV88_10269</name>
</gene>
<dbReference type="InterPro" id="IPR051013">
    <property type="entry name" value="MBL_superfamily_lactonases"/>
</dbReference>
<dbReference type="Pfam" id="PF00753">
    <property type="entry name" value="Lactamase_B"/>
    <property type="match status" value="1"/>
</dbReference>
<dbReference type="RefSeq" id="WP_165798805.1">
    <property type="nucleotide sequence ID" value="NZ_PYGJ01000002.1"/>
</dbReference>
<dbReference type="Proteomes" id="UP000240418">
    <property type="component" value="Unassembled WGS sequence"/>
</dbReference>
<evidence type="ECO:0000256" key="2">
    <source>
        <dbReference type="ARBA" id="ARBA00022723"/>
    </source>
</evidence>
<proteinExistence type="inferred from homology"/>
<keyword evidence="3 7" id="KW-0378">Hydrolase</keyword>
<evidence type="ECO:0000256" key="1">
    <source>
        <dbReference type="ARBA" id="ARBA00007749"/>
    </source>
</evidence>
<dbReference type="PANTHER" id="PTHR42978">
    <property type="entry name" value="QUORUM-QUENCHING LACTONASE YTNP-RELATED-RELATED"/>
    <property type="match status" value="1"/>
</dbReference>
<comment type="similarity">
    <text evidence="1">Belongs to the metallo-beta-lactamase superfamily.</text>
</comment>
<keyword evidence="5" id="KW-0732">Signal</keyword>
<feature type="signal peptide" evidence="5">
    <location>
        <begin position="1"/>
        <end position="30"/>
    </location>
</feature>
<accession>A0A2P8FH21</accession>
<evidence type="ECO:0000313" key="8">
    <source>
        <dbReference type="Proteomes" id="UP000240418"/>
    </source>
</evidence>
<reference evidence="7 8" key="1">
    <citation type="submission" date="2018-03" db="EMBL/GenBank/DDBJ databases">
        <title>Genomic Encyclopedia of Archaeal and Bacterial Type Strains, Phase II (KMG-II): from individual species to whole genera.</title>
        <authorList>
            <person name="Goeker M."/>
        </authorList>
    </citation>
    <scope>NUCLEOTIDE SEQUENCE [LARGE SCALE GENOMIC DNA]</scope>
    <source>
        <strain evidence="7 8">DSM 100673</strain>
    </source>
</reference>
<keyword evidence="4" id="KW-0862">Zinc</keyword>
<dbReference type="SMART" id="SM00849">
    <property type="entry name" value="Lactamase_B"/>
    <property type="match status" value="1"/>
</dbReference>
<dbReference type="InterPro" id="IPR001279">
    <property type="entry name" value="Metallo-B-lactamas"/>
</dbReference>
<dbReference type="PROSITE" id="PS51318">
    <property type="entry name" value="TAT"/>
    <property type="match status" value="1"/>
</dbReference>
<dbReference type="SUPFAM" id="SSF56281">
    <property type="entry name" value="Metallo-hydrolase/oxidoreductase"/>
    <property type="match status" value="1"/>
</dbReference>
<keyword evidence="8" id="KW-1185">Reference proteome</keyword>
<evidence type="ECO:0000256" key="4">
    <source>
        <dbReference type="ARBA" id="ARBA00022833"/>
    </source>
</evidence>
<feature type="chain" id="PRO_5015123134" evidence="5">
    <location>
        <begin position="31"/>
        <end position="305"/>
    </location>
</feature>
<feature type="domain" description="Metallo-beta-lactamase" evidence="6">
    <location>
        <begin position="76"/>
        <end position="283"/>
    </location>
</feature>
<dbReference type="Gene3D" id="3.60.15.10">
    <property type="entry name" value="Ribonuclease Z/Hydroxyacylglutathione hydrolase-like"/>
    <property type="match status" value="1"/>
</dbReference>
<name>A0A2P8FH21_9RHOB</name>
<sequence>MTSLKMTRRSFSFALAGVTAGAAFPSTSFAAEVATITVGDKTISMLSDGHFDIPPAFFTDADDAALAAAGNPIEIGATVWLIQTVDRRILVDTGSGQALAGMFPTVGKLDALLTAEGIEKADITDIVLTHMHADHIGGLLGEDAGGFSNAAVHVSQAEWGFWTNPSLLDATPESDKPMIGLLQSIAGPIANRVTTYVDEADLGDGITLVPMNGHTPGHSGVRVTAKNSNNFLIVRDAIISESLQFENPKVRYALDLDPEQAIATRTSLLNTLAESGDVFSATHLTYPATGRVVRAGNVFRFEPLT</sequence>
<dbReference type="AlphaFoldDB" id="A0A2P8FH21"/>
<keyword evidence="2" id="KW-0479">Metal-binding</keyword>
<dbReference type="EMBL" id="PYGJ01000002">
    <property type="protein sequence ID" value="PSL20950.1"/>
    <property type="molecule type" value="Genomic_DNA"/>
</dbReference>
<evidence type="ECO:0000256" key="5">
    <source>
        <dbReference type="SAM" id="SignalP"/>
    </source>
</evidence>
<evidence type="ECO:0000313" key="7">
    <source>
        <dbReference type="EMBL" id="PSL20950.1"/>
    </source>
</evidence>
<dbReference type="PANTHER" id="PTHR42978:SF6">
    <property type="entry name" value="QUORUM-QUENCHING LACTONASE YTNP-RELATED"/>
    <property type="match status" value="1"/>
</dbReference>
<dbReference type="InterPro" id="IPR036866">
    <property type="entry name" value="RibonucZ/Hydroxyglut_hydro"/>
</dbReference>
<dbReference type="CDD" id="cd07720">
    <property type="entry name" value="OPHC2-like_MBL-fold"/>
    <property type="match status" value="1"/>
</dbReference>
<comment type="caution">
    <text evidence="7">The sequence shown here is derived from an EMBL/GenBank/DDBJ whole genome shotgun (WGS) entry which is preliminary data.</text>
</comment>
<dbReference type="GO" id="GO:0016787">
    <property type="term" value="F:hydrolase activity"/>
    <property type="evidence" value="ECO:0007669"/>
    <property type="project" value="UniProtKB-KW"/>
</dbReference>
<protein>
    <submittedName>
        <fullName evidence="7">Glyoxylase-like metal-dependent hydrolase (Beta-lactamase superfamily II)</fullName>
    </submittedName>
</protein>
<evidence type="ECO:0000259" key="6">
    <source>
        <dbReference type="SMART" id="SM00849"/>
    </source>
</evidence>